<accession>A0ABW3UWF8</accession>
<dbReference type="EMBL" id="JBHTLU010000042">
    <property type="protein sequence ID" value="MFD1224101.1"/>
    <property type="molecule type" value="Genomic_DNA"/>
</dbReference>
<dbReference type="NCBIfam" id="TIGR02115">
    <property type="entry name" value="potass_kdpF"/>
    <property type="match status" value="1"/>
</dbReference>
<gene>
    <name evidence="1" type="primary">kdpF</name>
    <name evidence="1" type="ORF">ACFQ4B_28745</name>
</gene>
<dbReference type="Pfam" id="PF09604">
    <property type="entry name" value="Potass_KdpF"/>
    <property type="match status" value="1"/>
</dbReference>
<organism evidence="1 2">
    <name type="scientific">Paenibacillus vulneris</name>
    <dbReference type="NCBI Taxonomy" id="1133364"/>
    <lineage>
        <taxon>Bacteria</taxon>
        <taxon>Bacillati</taxon>
        <taxon>Bacillota</taxon>
        <taxon>Bacilli</taxon>
        <taxon>Bacillales</taxon>
        <taxon>Paenibacillaceae</taxon>
        <taxon>Paenibacillus</taxon>
    </lineage>
</organism>
<sequence>MTVIAVITVLLFIYLAYALIHPEKF</sequence>
<proteinExistence type="predicted"/>
<evidence type="ECO:0000313" key="1">
    <source>
        <dbReference type="EMBL" id="MFD1224101.1"/>
    </source>
</evidence>
<evidence type="ECO:0000313" key="2">
    <source>
        <dbReference type="Proteomes" id="UP001597180"/>
    </source>
</evidence>
<keyword evidence="2" id="KW-1185">Reference proteome</keyword>
<dbReference type="InterPro" id="IPR011726">
    <property type="entry name" value="KdpF"/>
</dbReference>
<dbReference type="Proteomes" id="UP001597180">
    <property type="component" value="Unassembled WGS sequence"/>
</dbReference>
<protein>
    <submittedName>
        <fullName evidence="1">K(+)-transporting ATPase subunit F</fullName>
    </submittedName>
</protein>
<name>A0ABW3UWF8_9BACL</name>
<dbReference type="RefSeq" id="WP_377740199.1">
    <property type="nucleotide sequence ID" value="NZ_BAABJG010000036.1"/>
</dbReference>
<reference evidence="2" key="1">
    <citation type="journal article" date="2019" name="Int. J. Syst. Evol. Microbiol.">
        <title>The Global Catalogue of Microorganisms (GCM) 10K type strain sequencing project: providing services to taxonomists for standard genome sequencing and annotation.</title>
        <authorList>
            <consortium name="The Broad Institute Genomics Platform"/>
            <consortium name="The Broad Institute Genome Sequencing Center for Infectious Disease"/>
            <person name="Wu L."/>
            <person name="Ma J."/>
        </authorList>
    </citation>
    <scope>NUCLEOTIDE SEQUENCE [LARGE SCALE GENOMIC DNA]</scope>
    <source>
        <strain evidence="2">CCUG 53270</strain>
    </source>
</reference>
<comment type="caution">
    <text evidence="1">The sequence shown here is derived from an EMBL/GenBank/DDBJ whole genome shotgun (WGS) entry which is preliminary data.</text>
</comment>